<sequence>MLAELRALTTRANCKQESAEQLQRTKLCCSELLANDAMRSIAPHNPSFFSPSILFYAIVTLSWLSSQR</sequence>
<proteinExistence type="predicted"/>
<dbReference type="Proteomes" id="UP000299102">
    <property type="component" value="Unassembled WGS sequence"/>
</dbReference>
<dbReference type="EMBL" id="BGZK01000043">
    <property type="protein sequence ID" value="GBP10873.1"/>
    <property type="molecule type" value="Genomic_DNA"/>
</dbReference>
<keyword evidence="2" id="KW-1185">Reference proteome</keyword>
<dbReference type="AlphaFoldDB" id="A0A4C1T8P0"/>
<accession>A0A4C1T8P0</accession>
<protein>
    <submittedName>
        <fullName evidence="1">Uncharacterized protein</fullName>
    </submittedName>
</protein>
<reference evidence="1 2" key="1">
    <citation type="journal article" date="2019" name="Commun. Biol.">
        <title>The bagworm genome reveals a unique fibroin gene that provides high tensile strength.</title>
        <authorList>
            <person name="Kono N."/>
            <person name="Nakamura H."/>
            <person name="Ohtoshi R."/>
            <person name="Tomita M."/>
            <person name="Numata K."/>
            <person name="Arakawa K."/>
        </authorList>
    </citation>
    <scope>NUCLEOTIDE SEQUENCE [LARGE SCALE GENOMIC DNA]</scope>
</reference>
<organism evidence="1 2">
    <name type="scientific">Eumeta variegata</name>
    <name type="common">Bagworm moth</name>
    <name type="synonym">Eumeta japonica</name>
    <dbReference type="NCBI Taxonomy" id="151549"/>
    <lineage>
        <taxon>Eukaryota</taxon>
        <taxon>Metazoa</taxon>
        <taxon>Ecdysozoa</taxon>
        <taxon>Arthropoda</taxon>
        <taxon>Hexapoda</taxon>
        <taxon>Insecta</taxon>
        <taxon>Pterygota</taxon>
        <taxon>Neoptera</taxon>
        <taxon>Endopterygota</taxon>
        <taxon>Lepidoptera</taxon>
        <taxon>Glossata</taxon>
        <taxon>Ditrysia</taxon>
        <taxon>Tineoidea</taxon>
        <taxon>Psychidae</taxon>
        <taxon>Oiketicinae</taxon>
        <taxon>Eumeta</taxon>
    </lineage>
</organism>
<name>A0A4C1T8P0_EUMVA</name>
<evidence type="ECO:0000313" key="2">
    <source>
        <dbReference type="Proteomes" id="UP000299102"/>
    </source>
</evidence>
<evidence type="ECO:0000313" key="1">
    <source>
        <dbReference type="EMBL" id="GBP10873.1"/>
    </source>
</evidence>
<comment type="caution">
    <text evidence="1">The sequence shown here is derived from an EMBL/GenBank/DDBJ whole genome shotgun (WGS) entry which is preliminary data.</text>
</comment>
<gene>
    <name evidence="1" type="ORF">EVAR_5453_1</name>
</gene>